<reference evidence="3" key="2">
    <citation type="submission" date="2016-11" db="EMBL/GenBank/DDBJ databases">
        <authorList>
            <person name="Jaros S."/>
            <person name="Januszkiewicz K."/>
            <person name="Wedrychowicz H."/>
        </authorList>
    </citation>
    <scope>NUCLEOTIDE SEQUENCE [LARGE SCALE GENOMIC DNA]</scope>
    <source>
        <strain evidence="3">YR203</strain>
    </source>
</reference>
<dbReference type="AlphaFoldDB" id="A0A1M5LYY5"/>
<evidence type="ECO:0000313" key="4">
    <source>
        <dbReference type="Proteomes" id="UP000028719"/>
    </source>
</evidence>
<dbReference type="Gene3D" id="3.40.630.30">
    <property type="match status" value="1"/>
</dbReference>
<dbReference type="Proteomes" id="UP000184108">
    <property type="component" value="Unassembled WGS sequence"/>
</dbReference>
<keyword evidence="3" id="KW-0808">Transferase</keyword>
<dbReference type="PROSITE" id="PS51186">
    <property type="entry name" value="GNAT"/>
    <property type="match status" value="1"/>
</dbReference>
<evidence type="ECO:0000313" key="2">
    <source>
        <dbReference type="EMBL" id="KFF25126.1"/>
    </source>
</evidence>
<organism evidence="3 5">
    <name type="scientific">Chryseobacterium vrystaatense</name>
    <dbReference type="NCBI Taxonomy" id="307480"/>
    <lineage>
        <taxon>Bacteria</taxon>
        <taxon>Pseudomonadati</taxon>
        <taxon>Bacteroidota</taxon>
        <taxon>Flavobacteriia</taxon>
        <taxon>Flavobacteriales</taxon>
        <taxon>Weeksellaceae</taxon>
        <taxon>Chryseobacterium group</taxon>
        <taxon>Chryseobacterium</taxon>
    </lineage>
</organism>
<dbReference type="InterPro" id="IPR000182">
    <property type="entry name" value="GNAT_dom"/>
</dbReference>
<dbReference type="Pfam" id="PF13508">
    <property type="entry name" value="Acetyltransf_7"/>
    <property type="match status" value="1"/>
</dbReference>
<reference evidence="5" key="3">
    <citation type="submission" date="2016-11" db="EMBL/GenBank/DDBJ databases">
        <authorList>
            <person name="Varghese N."/>
            <person name="Submissions S."/>
        </authorList>
    </citation>
    <scope>NUCLEOTIDE SEQUENCE [LARGE SCALE GENOMIC DNA]</scope>
    <source>
        <strain evidence="5">YR203</strain>
    </source>
</reference>
<dbReference type="OrthoDB" id="5319888at2"/>
<evidence type="ECO:0000313" key="3">
    <source>
        <dbReference type="EMBL" id="SHG70231.1"/>
    </source>
</evidence>
<dbReference type="RefSeq" id="WP_034746661.1">
    <property type="nucleotide sequence ID" value="NZ_FQVE01000007.1"/>
</dbReference>
<feature type="domain" description="N-acetyltransferase" evidence="1">
    <location>
        <begin position="113"/>
        <end position="189"/>
    </location>
</feature>
<dbReference type="GO" id="GO:0016747">
    <property type="term" value="F:acyltransferase activity, transferring groups other than amino-acyl groups"/>
    <property type="evidence" value="ECO:0007669"/>
    <property type="project" value="InterPro"/>
</dbReference>
<evidence type="ECO:0000259" key="1">
    <source>
        <dbReference type="PROSITE" id="PS51186"/>
    </source>
</evidence>
<dbReference type="EMBL" id="FQVE01000007">
    <property type="protein sequence ID" value="SHG70231.1"/>
    <property type="molecule type" value="Genomic_DNA"/>
</dbReference>
<sequence>MIKVSYKERDAAVDILYKSFIDILIPNSINFVVKKGGDRKKRLKALMRYQVDIALHYGNVYLSDDGKACVIYLEKSQSGIKKIMLEIQLVLECIGLSRITKVLTRERLIKAHHPKEPFVHLWLMGVIPEDQGKGKGTRLLEETMRIYSNKLIYVETTTPENLRFYQKNGFSIFHETQELDYPLYFLSYV</sequence>
<gene>
    <name evidence="2" type="ORF">IW16_17020</name>
    <name evidence="3" type="ORF">SAMN02787073_4691</name>
</gene>
<keyword evidence="4" id="KW-1185">Reference proteome</keyword>
<reference evidence="2 4" key="1">
    <citation type="submission" date="2014-07" db="EMBL/GenBank/DDBJ databases">
        <title>Genome of Chryseobacterium vrystaatense LMG 22846.</title>
        <authorList>
            <person name="Pipes S.E."/>
            <person name="Stropko S.J."/>
            <person name="Newman J.D."/>
        </authorList>
    </citation>
    <scope>NUCLEOTIDE SEQUENCE [LARGE SCALE GENOMIC DNA]</scope>
    <source>
        <strain evidence="2 4">LMG 22846</strain>
    </source>
</reference>
<name>A0A1M5LYY5_9FLAO</name>
<dbReference type="Proteomes" id="UP000028719">
    <property type="component" value="Unassembled WGS sequence"/>
</dbReference>
<accession>A0A1M5LYY5</accession>
<proteinExistence type="predicted"/>
<dbReference type="InterPro" id="IPR016181">
    <property type="entry name" value="Acyl_CoA_acyltransferase"/>
</dbReference>
<evidence type="ECO:0000313" key="5">
    <source>
        <dbReference type="Proteomes" id="UP000184108"/>
    </source>
</evidence>
<dbReference type="SUPFAM" id="SSF55729">
    <property type="entry name" value="Acyl-CoA N-acyltransferases (Nat)"/>
    <property type="match status" value="1"/>
</dbReference>
<protein>
    <submittedName>
        <fullName evidence="3">Acetyltransferase (GNAT) domain-containing protein</fullName>
    </submittedName>
</protein>
<dbReference type="EMBL" id="JPRI01000006">
    <property type="protein sequence ID" value="KFF25126.1"/>
    <property type="molecule type" value="Genomic_DNA"/>
</dbReference>